<dbReference type="Proteomes" id="UP000775547">
    <property type="component" value="Unassembled WGS sequence"/>
</dbReference>
<dbReference type="OrthoDB" id="3365698at2759"/>
<dbReference type="InterPro" id="IPR032675">
    <property type="entry name" value="LRR_dom_sf"/>
</dbReference>
<reference evidence="1" key="1">
    <citation type="submission" date="2020-07" db="EMBL/GenBank/DDBJ databases">
        <authorList>
            <person name="Nieuwenhuis M."/>
            <person name="Van De Peppel L.J.J."/>
        </authorList>
    </citation>
    <scope>NUCLEOTIDE SEQUENCE</scope>
    <source>
        <strain evidence="1">AP01</strain>
        <tissue evidence="1">Mycelium</tissue>
    </source>
</reference>
<keyword evidence="2" id="KW-1185">Reference proteome</keyword>
<comment type="caution">
    <text evidence="1">The sequence shown here is derived from an EMBL/GenBank/DDBJ whole genome shotgun (WGS) entry which is preliminary data.</text>
</comment>
<dbReference type="AlphaFoldDB" id="A0A9P7KBY4"/>
<reference evidence="1" key="2">
    <citation type="submission" date="2021-10" db="EMBL/GenBank/DDBJ databases">
        <title>Phylogenomics reveals ancestral predisposition of the termite-cultivated fungus Termitomyces towards a domesticated lifestyle.</title>
        <authorList>
            <person name="Auxier B."/>
            <person name="Grum-Grzhimaylo A."/>
            <person name="Cardenas M.E."/>
            <person name="Lodge J.D."/>
            <person name="Laessoe T."/>
            <person name="Pedersen O."/>
            <person name="Smith M.E."/>
            <person name="Kuyper T.W."/>
            <person name="Franco-Molano E.A."/>
            <person name="Baroni T.J."/>
            <person name="Aanen D.K."/>
        </authorList>
    </citation>
    <scope>NUCLEOTIDE SEQUENCE</scope>
    <source>
        <strain evidence="1">AP01</strain>
        <tissue evidence="1">Mycelium</tissue>
    </source>
</reference>
<dbReference type="Gene3D" id="3.80.10.10">
    <property type="entry name" value="Ribonuclease Inhibitor"/>
    <property type="match status" value="1"/>
</dbReference>
<evidence type="ECO:0000313" key="1">
    <source>
        <dbReference type="EMBL" id="KAG5642316.1"/>
    </source>
</evidence>
<proteinExistence type="predicted"/>
<dbReference type="SUPFAM" id="SSF52047">
    <property type="entry name" value="RNI-like"/>
    <property type="match status" value="1"/>
</dbReference>
<organism evidence="1 2">
    <name type="scientific">Asterophora parasitica</name>
    <dbReference type="NCBI Taxonomy" id="117018"/>
    <lineage>
        <taxon>Eukaryota</taxon>
        <taxon>Fungi</taxon>
        <taxon>Dikarya</taxon>
        <taxon>Basidiomycota</taxon>
        <taxon>Agaricomycotina</taxon>
        <taxon>Agaricomycetes</taxon>
        <taxon>Agaricomycetidae</taxon>
        <taxon>Agaricales</taxon>
        <taxon>Tricholomatineae</taxon>
        <taxon>Lyophyllaceae</taxon>
        <taxon>Asterophora</taxon>
    </lineage>
</organism>
<accession>A0A9P7KBY4</accession>
<dbReference type="EMBL" id="JABCKV010000196">
    <property type="protein sequence ID" value="KAG5642316.1"/>
    <property type="molecule type" value="Genomic_DNA"/>
</dbReference>
<name>A0A9P7KBY4_9AGAR</name>
<protein>
    <submittedName>
        <fullName evidence="1">Uncharacterized protein</fullName>
    </submittedName>
</protein>
<evidence type="ECO:0000313" key="2">
    <source>
        <dbReference type="Proteomes" id="UP000775547"/>
    </source>
</evidence>
<sequence>MPMPTKSSIRLCSILPPAANTLLENTESPHLIRLILPILHHIKHLRLYRVTLDQFDELWRTTTPENFAKLESVDFFVYNRVSAPITSYDGSWWANITPFRLARNLRSVIIGCEDLGSRQLALLLLSMDFPWSQISFLDISRIPRSSPTLVASCIKNCTALQKLAINQLKAESDSEAGFDFLSDALRRLRGLHSLTVEAVANLDEAQSFVLHDLNPPTSLPLRAMPSDVWARLSFLDLTDSDMEGSLLRRILKECRQLIKFASTVPCLSNKSSAYAVGRDISLPHLTAMYIRGIEDSWIFQSLLVPALDQLELIFETDFDFDASAVRQMIKSSGCSLLDFECSLISDLEPPCYLHGLHGILEAIPTARRVHMGDGILLDEDISSKVARGEMLPCVEEVAWESARPFLFLQMIEDRVEWELKTRGHVVLQRYSRTRGGQGGKVQDDCYHALEKKYGLYCPEWYIDEGYGHFINQLRRR</sequence>
<gene>
    <name evidence="1" type="ORF">DXG03_003018</name>
</gene>